<gene>
    <name evidence="2" type="ORF">NITINOP_0958</name>
</gene>
<dbReference type="Proteomes" id="UP000066284">
    <property type="component" value="Chromosome 1"/>
</dbReference>
<accession>A0A0S4KRG7</accession>
<sequence>MEGLPEAGWLGLARCLQGVSLKDVIGFLQDFLMPPTIAAATHESFERPWPAGGPWRPNKKGRSA</sequence>
<proteinExistence type="predicted"/>
<feature type="region of interest" description="Disordered" evidence="1">
    <location>
        <begin position="45"/>
        <end position="64"/>
    </location>
</feature>
<organism evidence="2 3">
    <name type="scientific">Candidatus Nitrospira inopinata</name>
    <dbReference type="NCBI Taxonomy" id="1715989"/>
    <lineage>
        <taxon>Bacteria</taxon>
        <taxon>Pseudomonadati</taxon>
        <taxon>Nitrospirota</taxon>
        <taxon>Nitrospiria</taxon>
        <taxon>Nitrospirales</taxon>
        <taxon>Nitrospiraceae</taxon>
        <taxon>Nitrospira</taxon>
    </lineage>
</organism>
<reference evidence="3" key="1">
    <citation type="submission" date="2015-09" db="EMBL/GenBank/DDBJ databases">
        <authorList>
            <person name="Daims H."/>
        </authorList>
    </citation>
    <scope>NUCLEOTIDE SEQUENCE [LARGE SCALE GENOMIC DNA]</scope>
</reference>
<protein>
    <submittedName>
        <fullName evidence="2">Uncharacterized protein</fullName>
    </submittedName>
</protein>
<dbReference type="KEGG" id="nio:NITINOP_0958"/>
<name>A0A0S4KRG7_9BACT</name>
<evidence type="ECO:0000256" key="1">
    <source>
        <dbReference type="SAM" id="MobiDB-lite"/>
    </source>
</evidence>
<dbReference type="AlphaFoldDB" id="A0A0S4KRG7"/>
<dbReference type="EMBL" id="LN885086">
    <property type="protein sequence ID" value="CUQ65933.1"/>
    <property type="molecule type" value="Genomic_DNA"/>
</dbReference>
<evidence type="ECO:0000313" key="2">
    <source>
        <dbReference type="EMBL" id="CUQ65933.1"/>
    </source>
</evidence>
<keyword evidence="3" id="KW-1185">Reference proteome</keyword>
<evidence type="ECO:0000313" key="3">
    <source>
        <dbReference type="Proteomes" id="UP000066284"/>
    </source>
</evidence>